<evidence type="ECO:0000313" key="3">
    <source>
        <dbReference type="Proteomes" id="UP000037035"/>
    </source>
</evidence>
<protein>
    <submittedName>
        <fullName evidence="2">Uncharacterized protein</fullName>
    </submittedName>
</protein>
<organism evidence="2 3">
    <name type="scientific">Puccinia sorghi</name>
    <dbReference type="NCBI Taxonomy" id="27349"/>
    <lineage>
        <taxon>Eukaryota</taxon>
        <taxon>Fungi</taxon>
        <taxon>Dikarya</taxon>
        <taxon>Basidiomycota</taxon>
        <taxon>Pucciniomycotina</taxon>
        <taxon>Pucciniomycetes</taxon>
        <taxon>Pucciniales</taxon>
        <taxon>Pucciniaceae</taxon>
        <taxon>Puccinia</taxon>
    </lineage>
</organism>
<sequence>MYTGAKPLHLNASDEEMRQRIALIRRGHMVSFIVIFRIFIIIWALDLGYKSMERATVLREHREQTTVEVTVKLDAERLKVELIKKN</sequence>
<dbReference type="VEuPathDB" id="FungiDB:VP01_1566g14"/>
<proteinExistence type="predicted"/>
<keyword evidence="1" id="KW-0812">Transmembrane</keyword>
<dbReference type="EMBL" id="LAVV01006296">
    <property type="protein sequence ID" value="KNZ60357.1"/>
    <property type="molecule type" value="Genomic_DNA"/>
</dbReference>
<accession>A0A0L6VII4</accession>
<keyword evidence="3" id="KW-1185">Reference proteome</keyword>
<keyword evidence="1" id="KW-1133">Transmembrane helix</keyword>
<dbReference type="Proteomes" id="UP000037035">
    <property type="component" value="Unassembled WGS sequence"/>
</dbReference>
<name>A0A0L6VII4_9BASI</name>
<dbReference type="OrthoDB" id="2504001at2759"/>
<evidence type="ECO:0000313" key="2">
    <source>
        <dbReference type="EMBL" id="KNZ60357.1"/>
    </source>
</evidence>
<reference evidence="2 3" key="1">
    <citation type="submission" date="2015-08" db="EMBL/GenBank/DDBJ databases">
        <title>Next Generation Sequencing and Analysis of the Genome of Puccinia sorghi L Schw, the Causal Agent of Maize Common Rust.</title>
        <authorList>
            <person name="Rochi L."/>
            <person name="Burguener G."/>
            <person name="Darino M."/>
            <person name="Turjanski A."/>
            <person name="Kreff E."/>
            <person name="Dieguez M.J."/>
            <person name="Sacco F."/>
        </authorList>
    </citation>
    <scope>NUCLEOTIDE SEQUENCE [LARGE SCALE GENOMIC DNA]</scope>
    <source>
        <strain evidence="2 3">RO10H11247</strain>
    </source>
</reference>
<gene>
    <name evidence="2" type="ORF">VP01_1566g14</name>
</gene>
<evidence type="ECO:0000256" key="1">
    <source>
        <dbReference type="SAM" id="Phobius"/>
    </source>
</evidence>
<dbReference type="AlphaFoldDB" id="A0A0L6VII4"/>
<comment type="caution">
    <text evidence="2">The sequence shown here is derived from an EMBL/GenBank/DDBJ whole genome shotgun (WGS) entry which is preliminary data.</text>
</comment>
<keyword evidence="1" id="KW-0472">Membrane</keyword>
<feature type="transmembrane region" description="Helical" evidence="1">
    <location>
        <begin position="27"/>
        <end position="45"/>
    </location>
</feature>